<evidence type="ECO:0000313" key="3">
    <source>
        <dbReference type="Proteomes" id="UP001576776"/>
    </source>
</evidence>
<evidence type="ECO:0000259" key="1">
    <source>
        <dbReference type="Pfam" id="PF22560"/>
    </source>
</evidence>
<organism evidence="2 3">
    <name type="scientific">Floridaenema fluviatile BLCC-F154</name>
    <dbReference type="NCBI Taxonomy" id="3153640"/>
    <lineage>
        <taxon>Bacteria</taxon>
        <taxon>Bacillati</taxon>
        <taxon>Cyanobacteriota</taxon>
        <taxon>Cyanophyceae</taxon>
        <taxon>Oscillatoriophycideae</taxon>
        <taxon>Aerosakkonematales</taxon>
        <taxon>Aerosakkonemataceae</taxon>
        <taxon>Floridanema</taxon>
        <taxon>Floridanema fluviatile</taxon>
    </lineage>
</organism>
<reference evidence="2 3" key="1">
    <citation type="submission" date="2024-09" db="EMBL/GenBank/DDBJ databases">
        <title>Floridaenema gen nov. (Aerosakkonemataceae, Aerosakkonematales ord. nov., Cyanobacteria) from benthic tropical and subtropical fresh waters, with the description of four new species.</title>
        <authorList>
            <person name="Moretto J.A."/>
            <person name="Berthold D.E."/>
            <person name="Lefler F.W."/>
            <person name="Huang I.-S."/>
            <person name="Laughinghouse H. IV."/>
        </authorList>
    </citation>
    <scope>NUCLEOTIDE SEQUENCE [LARGE SCALE GENOMIC DNA]</scope>
    <source>
        <strain evidence="2 3">BLCC-F154</strain>
    </source>
</reference>
<sequence>MSNSSFFGKPKEQSKVKIEIVAKYFRAWAEIIIPRAKKYQKSIAYVDLFSGPGEYQNGYRSTPLLILERAIADPEMRDMLITIFNDINPEHTKSLQQAIDSIPKIRILQNKPLVLNKAVGEEILLELERIKSIPKLFFIDPYGYKGLSLTLISSAIKGWGCDCIFFFNYNRINMDLNNQLVKEDMNSLFGKERADNLRERLAPMQPDERESTIVNAIGEALKEVGGSHIQEFCFKNDRGNRTSHYLIFVSKDKCGHSIMKDIMAKEGFMTEEGVPSFEYSSVTHRQLSLFDDYQLIEKLKNMLMDEFAGQTITMIDIYEQHHVGKRYIKKNYKDALLQLEAQGKITAIPAKRKKNTFGDNVQVIFPPKQ</sequence>
<gene>
    <name evidence="2" type="ORF">ACE1B6_27170</name>
</gene>
<evidence type="ECO:0000313" key="2">
    <source>
        <dbReference type="EMBL" id="MFB2938951.1"/>
    </source>
</evidence>
<dbReference type="NCBIfam" id="TIGR04474">
    <property type="entry name" value="tcm_partner"/>
    <property type="match status" value="1"/>
</dbReference>
<name>A0ABV4YJD8_9CYAN</name>
<comment type="caution">
    <text evidence="2">The sequence shown here is derived from an EMBL/GenBank/DDBJ whole genome shotgun (WGS) entry which is preliminary data.</text>
</comment>
<dbReference type="Pfam" id="PF22560">
    <property type="entry name" value="GMT-wHTH"/>
    <property type="match status" value="1"/>
</dbReference>
<feature type="domain" description="GMT-like wHTH" evidence="1">
    <location>
        <begin position="283"/>
        <end position="351"/>
    </location>
</feature>
<keyword evidence="3" id="KW-1185">Reference proteome</keyword>
<dbReference type="Proteomes" id="UP001576776">
    <property type="component" value="Unassembled WGS sequence"/>
</dbReference>
<accession>A0ABV4YJD8</accession>
<dbReference type="InterPro" id="IPR031009">
    <property type="entry name" value="Tcm_partner"/>
</dbReference>
<dbReference type="RefSeq" id="WP_413260432.1">
    <property type="nucleotide sequence ID" value="NZ_JBHFNS010000093.1"/>
</dbReference>
<dbReference type="InterPro" id="IPR054339">
    <property type="entry name" value="GMT_wHTH"/>
</dbReference>
<protein>
    <submittedName>
        <fullName evidence="2">Three-Cys-motif partner protein TcmP</fullName>
    </submittedName>
</protein>
<proteinExistence type="predicted"/>
<dbReference type="EMBL" id="JBHFNS010000093">
    <property type="protein sequence ID" value="MFB2938951.1"/>
    <property type="molecule type" value="Genomic_DNA"/>
</dbReference>